<sequence>MLYEALKEMLPLMFNKEAIQKECENLCAEVISQVNDVIANHIPPRVDSFLWDYMSNNILHITFEKITAATSCRPSAIRPRDHDNYQDDDSRPKGENSAKRQKMLEYGT</sequence>
<evidence type="ECO:0000313" key="2">
    <source>
        <dbReference type="EMBL" id="GJS57093.1"/>
    </source>
</evidence>
<dbReference type="Proteomes" id="UP001151760">
    <property type="component" value="Unassembled WGS sequence"/>
</dbReference>
<organism evidence="2 3">
    <name type="scientific">Tanacetum coccineum</name>
    <dbReference type="NCBI Taxonomy" id="301880"/>
    <lineage>
        <taxon>Eukaryota</taxon>
        <taxon>Viridiplantae</taxon>
        <taxon>Streptophyta</taxon>
        <taxon>Embryophyta</taxon>
        <taxon>Tracheophyta</taxon>
        <taxon>Spermatophyta</taxon>
        <taxon>Magnoliopsida</taxon>
        <taxon>eudicotyledons</taxon>
        <taxon>Gunneridae</taxon>
        <taxon>Pentapetalae</taxon>
        <taxon>asterids</taxon>
        <taxon>campanulids</taxon>
        <taxon>Asterales</taxon>
        <taxon>Asteraceae</taxon>
        <taxon>Asteroideae</taxon>
        <taxon>Anthemideae</taxon>
        <taxon>Anthemidinae</taxon>
        <taxon>Tanacetum</taxon>
    </lineage>
</organism>
<feature type="compositionally biased region" description="Basic and acidic residues" evidence="1">
    <location>
        <begin position="78"/>
        <end position="98"/>
    </location>
</feature>
<feature type="region of interest" description="Disordered" evidence="1">
    <location>
        <begin position="74"/>
        <end position="108"/>
    </location>
</feature>
<gene>
    <name evidence="2" type="ORF">Tco_0651877</name>
</gene>
<keyword evidence="3" id="KW-1185">Reference proteome</keyword>
<proteinExistence type="predicted"/>
<evidence type="ECO:0000313" key="3">
    <source>
        <dbReference type="Proteomes" id="UP001151760"/>
    </source>
</evidence>
<protein>
    <submittedName>
        <fullName evidence="2">Uncharacterized protein</fullName>
    </submittedName>
</protein>
<comment type="caution">
    <text evidence="2">The sequence shown here is derived from an EMBL/GenBank/DDBJ whole genome shotgun (WGS) entry which is preliminary data.</text>
</comment>
<accession>A0ABQ4WW96</accession>
<reference evidence="2" key="1">
    <citation type="journal article" date="2022" name="Int. J. Mol. Sci.">
        <title>Draft Genome of Tanacetum Coccineum: Genomic Comparison of Closely Related Tanacetum-Family Plants.</title>
        <authorList>
            <person name="Yamashiro T."/>
            <person name="Shiraishi A."/>
            <person name="Nakayama K."/>
            <person name="Satake H."/>
        </authorList>
    </citation>
    <scope>NUCLEOTIDE SEQUENCE</scope>
</reference>
<dbReference type="EMBL" id="BQNB010008982">
    <property type="protein sequence ID" value="GJS57093.1"/>
    <property type="molecule type" value="Genomic_DNA"/>
</dbReference>
<evidence type="ECO:0000256" key="1">
    <source>
        <dbReference type="SAM" id="MobiDB-lite"/>
    </source>
</evidence>
<reference evidence="2" key="2">
    <citation type="submission" date="2022-01" db="EMBL/GenBank/DDBJ databases">
        <authorList>
            <person name="Yamashiro T."/>
            <person name="Shiraishi A."/>
            <person name="Satake H."/>
            <person name="Nakayama K."/>
        </authorList>
    </citation>
    <scope>NUCLEOTIDE SEQUENCE</scope>
</reference>
<name>A0ABQ4WW96_9ASTR</name>